<evidence type="ECO:0000256" key="1">
    <source>
        <dbReference type="ARBA" id="ARBA00023015"/>
    </source>
</evidence>
<keyword evidence="2" id="KW-0238">DNA-binding</keyword>
<proteinExistence type="predicted"/>
<evidence type="ECO:0000313" key="7">
    <source>
        <dbReference type="Proteomes" id="UP000028931"/>
    </source>
</evidence>
<dbReference type="InterPro" id="IPR014710">
    <property type="entry name" value="RmlC-like_jellyroll"/>
</dbReference>
<dbReference type="GO" id="GO:0003677">
    <property type="term" value="F:DNA binding"/>
    <property type="evidence" value="ECO:0007669"/>
    <property type="project" value="UniProtKB-KW"/>
</dbReference>
<dbReference type="InterPro" id="IPR050397">
    <property type="entry name" value="Env_Response_Regulators"/>
</dbReference>
<dbReference type="PROSITE" id="PS50042">
    <property type="entry name" value="CNMP_BINDING_3"/>
    <property type="match status" value="1"/>
</dbReference>
<dbReference type="HOGENOM" id="CLU_075053_3_4_6"/>
<dbReference type="InterPro" id="IPR036390">
    <property type="entry name" value="WH_DNA-bd_sf"/>
</dbReference>
<feature type="domain" description="Cyclic nucleotide-binding" evidence="4">
    <location>
        <begin position="16"/>
        <end position="119"/>
    </location>
</feature>
<dbReference type="SUPFAM" id="SSF51206">
    <property type="entry name" value="cAMP-binding domain-like"/>
    <property type="match status" value="1"/>
</dbReference>
<dbReference type="GO" id="GO:0005829">
    <property type="term" value="C:cytosol"/>
    <property type="evidence" value="ECO:0007669"/>
    <property type="project" value="TreeGrafter"/>
</dbReference>
<dbReference type="Gene3D" id="1.10.10.10">
    <property type="entry name" value="Winged helix-like DNA-binding domain superfamily/Winged helix DNA-binding domain"/>
    <property type="match status" value="1"/>
</dbReference>
<evidence type="ECO:0000259" key="5">
    <source>
        <dbReference type="PROSITE" id="PS51063"/>
    </source>
</evidence>
<dbReference type="Gene3D" id="2.60.120.10">
    <property type="entry name" value="Jelly Rolls"/>
    <property type="match status" value="1"/>
</dbReference>
<dbReference type="GO" id="GO:0003700">
    <property type="term" value="F:DNA-binding transcription factor activity"/>
    <property type="evidence" value="ECO:0007669"/>
    <property type="project" value="TreeGrafter"/>
</dbReference>
<dbReference type="EMBL" id="CP009048">
    <property type="protein sequence ID" value="AIL60237.1"/>
    <property type="molecule type" value="Genomic_DNA"/>
</dbReference>
<dbReference type="InterPro" id="IPR000595">
    <property type="entry name" value="cNMP-bd_dom"/>
</dbReference>
<dbReference type="OrthoDB" id="6881322at2"/>
<dbReference type="SMART" id="SM00419">
    <property type="entry name" value="HTH_CRP"/>
    <property type="match status" value="1"/>
</dbReference>
<evidence type="ECO:0000256" key="3">
    <source>
        <dbReference type="ARBA" id="ARBA00023163"/>
    </source>
</evidence>
<sequence length="235" mass="26028">MTSDPAWRHTLLQGHWFKHLPLSLQDSLPGLARLRELAPGQYLFQRGDAPCGLYAVLSGSMRVGAVSSEGKEALLTLVEAPHWFGEISLFDGQPRTHDAQAEGAVRLLWIPQAALLSLLAQQPEYWRDFALLMSQKLRWVFVALEQQSLLAAAPRVAHRLLQIAAGYGEMDGTRRVLQLSQEQLALMLSLSRQTTNQILKSLQQEGALRLGYGEIEILDLARLQALASPAGMATR</sequence>
<evidence type="ECO:0000313" key="6">
    <source>
        <dbReference type="EMBL" id="AIL60237.1"/>
    </source>
</evidence>
<keyword evidence="3" id="KW-0804">Transcription</keyword>
<dbReference type="eggNOG" id="COG0664">
    <property type="taxonomic scope" value="Bacteria"/>
</dbReference>
<dbReference type="PANTHER" id="PTHR24567:SF74">
    <property type="entry name" value="HTH-TYPE TRANSCRIPTIONAL REGULATOR ARCR"/>
    <property type="match status" value="1"/>
</dbReference>
<keyword evidence="1" id="KW-0805">Transcription regulation</keyword>
<accession>A0A077F430</accession>
<dbReference type="SUPFAM" id="SSF46785">
    <property type="entry name" value="Winged helix' DNA-binding domain"/>
    <property type="match status" value="1"/>
</dbReference>
<dbReference type="SMART" id="SM00100">
    <property type="entry name" value="cNMP"/>
    <property type="match status" value="1"/>
</dbReference>
<dbReference type="Proteomes" id="UP000028931">
    <property type="component" value="Chromosome"/>
</dbReference>
<dbReference type="AlphaFoldDB" id="A0A077F430"/>
<organism evidence="6 7">
    <name type="scientific">Pseudomonas alkylphenolica</name>
    <dbReference type="NCBI Taxonomy" id="237609"/>
    <lineage>
        <taxon>Bacteria</taxon>
        <taxon>Pseudomonadati</taxon>
        <taxon>Pseudomonadota</taxon>
        <taxon>Gammaproteobacteria</taxon>
        <taxon>Pseudomonadales</taxon>
        <taxon>Pseudomonadaceae</taxon>
        <taxon>Pseudomonas</taxon>
    </lineage>
</organism>
<evidence type="ECO:0000259" key="4">
    <source>
        <dbReference type="PROSITE" id="PS50042"/>
    </source>
</evidence>
<dbReference type="CDD" id="cd00038">
    <property type="entry name" value="CAP_ED"/>
    <property type="match status" value="1"/>
</dbReference>
<dbReference type="Pfam" id="PF00027">
    <property type="entry name" value="cNMP_binding"/>
    <property type="match status" value="1"/>
</dbReference>
<reference evidence="6 7" key="1">
    <citation type="submission" date="2014-07" db="EMBL/GenBank/DDBJ databases">
        <authorList>
            <person name="Lee K."/>
            <person name="Lim J.Y."/>
            <person name="Hwang I."/>
        </authorList>
    </citation>
    <scope>NUCLEOTIDE SEQUENCE [LARGE SCALE GENOMIC DNA]</scope>
    <source>
        <strain evidence="6 7">KL28</strain>
    </source>
</reference>
<dbReference type="InterPro" id="IPR018490">
    <property type="entry name" value="cNMP-bd_dom_sf"/>
</dbReference>
<dbReference type="PROSITE" id="PS51063">
    <property type="entry name" value="HTH_CRP_2"/>
    <property type="match status" value="1"/>
</dbReference>
<evidence type="ECO:0000256" key="2">
    <source>
        <dbReference type="ARBA" id="ARBA00023125"/>
    </source>
</evidence>
<dbReference type="InterPro" id="IPR012318">
    <property type="entry name" value="HTH_CRP"/>
</dbReference>
<feature type="domain" description="HTH crp-type" evidence="5">
    <location>
        <begin position="150"/>
        <end position="221"/>
    </location>
</feature>
<dbReference type="RefSeq" id="WP_038607440.1">
    <property type="nucleotide sequence ID" value="NZ_CP009048.1"/>
</dbReference>
<dbReference type="Pfam" id="PF13545">
    <property type="entry name" value="HTH_Crp_2"/>
    <property type="match status" value="1"/>
</dbReference>
<gene>
    <name evidence="6" type="ORF">PSAKL28_10060</name>
</gene>
<dbReference type="PANTHER" id="PTHR24567">
    <property type="entry name" value="CRP FAMILY TRANSCRIPTIONAL REGULATORY PROTEIN"/>
    <property type="match status" value="1"/>
</dbReference>
<dbReference type="InterPro" id="IPR036388">
    <property type="entry name" value="WH-like_DNA-bd_sf"/>
</dbReference>
<protein>
    <submittedName>
        <fullName evidence="6">Crp family transcriptional regulator</fullName>
    </submittedName>
</protein>
<dbReference type="KEGG" id="palk:PSAKL28_10060"/>
<name>A0A077F430_9PSED</name>